<protein>
    <submittedName>
        <fullName evidence="2">Uncharacterized protein</fullName>
    </submittedName>
</protein>
<dbReference type="Proteomes" id="UP000030754">
    <property type="component" value="Unassembled WGS sequence"/>
</dbReference>
<dbReference type="RefSeq" id="XP_013437986.1">
    <property type="nucleotide sequence ID" value="XM_013582532.1"/>
</dbReference>
<dbReference type="OrthoDB" id="331752at2759"/>
<sequence length="434" mass="47109">MHTALYRERRNTVAVVRDIFKKHCEALLKLSNKETFRPECGTIWWQHCFAGLPCSVEQLLKQRQRLLLQREAARSAAAAAASSVANMANAVHQAARAATNAAITAAGTATSSSTEDAREEQNEEEQPFPNGDKQQQFFNCLVEGEVALHGLESLTAPDFLGQILRILVASLAERCRLACACVLVGSGSHESKRCKFTPGVVAACSGHSGTYSNDRCKGRFFPCHIPAMQAAADELQRHAVAHAATTAAARSSDGLAWVPPVALLAACMRCEFMLSAGAGLCRVLGTDPSALAVVNRALQLLLHRLQQQGNAAETAGSTCTREADEDSQKGGKVLESECDILVPVLSCSEKRALQRVLHRCSGTAETSLDASSRSGVPPRDCVLPWPPFAEEYVFLLLPCASDGVQQKQQQKWRFYCREQHGDRAFAVAQERCFQ</sequence>
<dbReference type="EMBL" id="HG725745">
    <property type="protein sequence ID" value="CDJ69520.1"/>
    <property type="molecule type" value="Genomic_DNA"/>
</dbReference>
<reference evidence="2" key="2">
    <citation type="submission" date="2013-10" db="EMBL/GenBank/DDBJ databases">
        <authorList>
            <person name="Aslett M."/>
        </authorList>
    </citation>
    <scope>NUCLEOTIDE SEQUENCE [LARGE SCALE GENOMIC DNA]</scope>
    <source>
        <strain evidence="2">Houghton</strain>
    </source>
</reference>
<evidence type="ECO:0000313" key="2">
    <source>
        <dbReference type="EMBL" id="CDJ69520.1"/>
    </source>
</evidence>
<name>U6N488_9EIME</name>
<dbReference type="AlphaFoldDB" id="U6N488"/>
<organism evidence="2 3">
    <name type="scientific">Eimeria necatrix</name>
    <dbReference type="NCBI Taxonomy" id="51315"/>
    <lineage>
        <taxon>Eukaryota</taxon>
        <taxon>Sar</taxon>
        <taxon>Alveolata</taxon>
        <taxon>Apicomplexa</taxon>
        <taxon>Conoidasida</taxon>
        <taxon>Coccidia</taxon>
        <taxon>Eucoccidiorida</taxon>
        <taxon>Eimeriorina</taxon>
        <taxon>Eimeriidae</taxon>
        <taxon>Eimeria</taxon>
    </lineage>
</organism>
<keyword evidence="3" id="KW-1185">Reference proteome</keyword>
<proteinExistence type="predicted"/>
<reference evidence="2" key="1">
    <citation type="submission" date="2013-10" db="EMBL/GenBank/DDBJ databases">
        <title>Genomic analysis of the causative agents of coccidiosis in chickens.</title>
        <authorList>
            <person name="Reid A.J."/>
            <person name="Blake D."/>
            <person name="Billington K."/>
            <person name="Browne H."/>
            <person name="Dunn M."/>
            <person name="Hung S."/>
            <person name="Kawahara F."/>
            <person name="Miranda-Saavedra D."/>
            <person name="Mourier T."/>
            <person name="Nagra H."/>
            <person name="Otto T.D."/>
            <person name="Rawlings N."/>
            <person name="Sanchez A."/>
            <person name="Sanders M."/>
            <person name="Subramaniam C."/>
            <person name="Tay Y."/>
            <person name="Dear P."/>
            <person name="Doerig C."/>
            <person name="Gruber A."/>
            <person name="Parkinson J."/>
            <person name="Shirley M."/>
            <person name="Wan K.L."/>
            <person name="Berriman M."/>
            <person name="Tomley F."/>
            <person name="Pain A."/>
        </authorList>
    </citation>
    <scope>NUCLEOTIDE SEQUENCE [LARGE SCALE GENOMIC DNA]</scope>
    <source>
        <strain evidence="2">Houghton</strain>
    </source>
</reference>
<dbReference type="GeneID" id="25477165"/>
<gene>
    <name evidence="2" type="ORF">ENH_00070320</name>
</gene>
<evidence type="ECO:0000313" key="3">
    <source>
        <dbReference type="Proteomes" id="UP000030754"/>
    </source>
</evidence>
<evidence type="ECO:0000256" key="1">
    <source>
        <dbReference type="SAM" id="MobiDB-lite"/>
    </source>
</evidence>
<accession>U6N488</accession>
<feature type="region of interest" description="Disordered" evidence="1">
    <location>
        <begin position="106"/>
        <end position="131"/>
    </location>
</feature>
<dbReference type="VEuPathDB" id="ToxoDB:ENH_00070320"/>